<dbReference type="PANTHER" id="PTHR13932:SF6">
    <property type="entry name" value="OXYGEN-INDEPENDENT COPROPORPHYRINOGEN III OXIDASE"/>
    <property type="match status" value="1"/>
</dbReference>
<dbReference type="Gene3D" id="3.20.20.70">
    <property type="entry name" value="Aldolase class I"/>
    <property type="match status" value="1"/>
</dbReference>
<feature type="binding site" evidence="15">
    <location>
        <position position="332"/>
    </location>
    <ligand>
        <name>S-adenosyl-L-methionine</name>
        <dbReference type="ChEBI" id="CHEBI:59789"/>
        <label>1</label>
    </ligand>
</feature>
<keyword evidence="6 14" id="KW-0963">Cytoplasm</keyword>
<feature type="binding site" evidence="15">
    <location>
        <position position="114"/>
    </location>
    <ligand>
        <name>S-adenosyl-L-methionine</name>
        <dbReference type="ChEBI" id="CHEBI:59789"/>
        <label>1</label>
    </ligand>
</feature>
<dbReference type="PROSITE" id="PS51918">
    <property type="entry name" value="RADICAL_SAM"/>
    <property type="match status" value="1"/>
</dbReference>
<dbReference type="SUPFAM" id="SSF102114">
    <property type="entry name" value="Radical SAM enzymes"/>
    <property type="match status" value="1"/>
</dbReference>
<feature type="binding site" evidence="15">
    <location>
        <position position="57"/>
    </location>
    <ligand>
        <name>S-adenosyl-L-methionine</name>
        <dbReference type="ChEBI" id="CHEBI:59789"/>
        <label>1</label>
    </ligand>
</feature>
<dbReference type="EC" id="1.3.98.3" evidence="14"/>
<dbReference type="EMBL" id="RAXZ01000003">
    <property type="protein sequence ID" value="RKG54853.1"/>
    <property type="molecule type" value="Genomic_DNA"/>
</dbReference>
<evidence type="ECO:0000256" key="10">
    <source>
        <dbReference type="ARBA" id="ARBA00023004"/>
    </source>
</evidence>
<comment type="subunit">
    <text evidence="4">Monomer.</text>
</comment>
<feature type="binding site" evidence="16">
    <location>
        <position position="70"/>
    </location>
    <ligand>
        <name>[4Fe-4S] cluster</name>
        <dbReference type="ChEBI" id="CHEBI:49883"/>
        <note>4Fe-4S-S-AdoMet</note>
    </ligand>
</feature>
<evidence type="ECO:0000256" key="4">
    <source>
        <dbReference type="ARBA" id="ARBA00011245"/>
    </source>
</evidence>
<sequence>MQQATSLIQKYNVPGPRYTSYPTVPYWDETSFSLEAWKHTLKQSFDASNATEGISLYIHLPFCESLCTFCGCHKKVTKKHEVEQPYIQAVLREWALYRQLLVERPVIKEIHLGGGTPTFFAPEHLTQLIQGILADSDVAPEHEFSFEGHPNNTTRKHLQALYDVGFRRVSYGVQDYNENVQKAIHRIQPFAHVERATTWAREIGYSSISHDLVFGLPFQQLEDVLNTIEQTTRLMPDRLAFYSYAHVPWIKGNGQRGFKDADVPKDEMKRQCYEEGKKALLAHGYHEIGMDHFALSTDPMYQAFQAQALHRNFMGYTASKTQVMIGLGVSSISDSWYSFAQNEKNIDAYYACLENHQIPVVKGHVLSAEDLKIRKHILNLMCAFQTSWADQTMDFPEREDVIQQLVEMEQDGLLQIEQDQIVITEQGKPFVRNICMAFDLHLKRRKPETQIFSMTI</sequence>
<feature type="binding site" evidence="15">
    <location>
        <position position="147"/>
    </location>
    <ligand>
        <name>S-adenosyl-L-methionine</name>
        <dbReference type="ChEBI" id="CHEBI:59789"/>
        <label>1</label>
    </ligand>
</feature>
<feature type="binding site" evidence="15">
    <location>
        <begin position="69"/>
        <end position="71"/>
    </location>
    <ligand>
        <name>S-adenosyl-L-methionine</name>
        <dbReference type="ChEBI" id="CHEBI:59789"/>
        <label>2</label>
    </ligand>
</feature>
<feature type="binding site" evidence="16">
    <location>
        <position position="63"/>
    </location>
    <ligand>
        <name>[4Fe-4S] cluster</name>
        <dbReference type="ChEBI" id="CHEBI:49883"/>
        <note>4Fe-4S-S-AdoMet</note>
    </ligand>
</feature>
<keyword evidence="7 14" id="KW-0949">S-adenosyl-L-methionine</keyword>
<dbReference type="GO" id="GO:0006782">
    <property type="term" value="P:protoporphyrinogen IX biosynthetic process"/>
    <property type="evidence" value="ECO:0007669"/>
    <property type="project" value="UniProtKB-UniPathway"/>
</dbReference>
<evidence type="ECO:0000256" key="13">
    <source>
        <dbReference type="ARBA" id="ARBA00048321"/>
    </source>
</evidence>
<accession>A0A3A8GPA0</accession>
<keyword evidence="12 14" id="KW-0627">Porphyrin biosynthesis</keyword>
<dbReference type="GO" id="GO:0046872">
    <property type="term" value="F:metal ion binding"/>
    <property type="evidence" value="ECO:0007669"/>
    <property type="project" value="UniProtKB-KW"/>
</dbReference>
<dbReference type="Pfam" id="PF04055">
    <property type="entry name" value="Radical_SAM"/>
    <property type="match status" value="1"/>
</dbReference>
<feature type="binding site" evidence="15">
    <location>
        <position position="186"/>
    </location>
    <ligand>
        <name>S-adenosyl-L-methionine</name>
        <dbReference type="ChEBI" id="CHEBI:59789"/>
        <label>2</label>
    </ligand>
</feature>
<organism evidence="18 19">
    <name type="scientific">Acinetobacter cumulans</name>
    <dbReference type="NCBI Taxonomy" id="2136182"/>
    <lineage>
        <taxon>Bacteria</taxon>
        <taxon>Pseudomonadati</taxon>
        <taxon>Pseudomonadota</taxon>
        <taxon>Gammaproteobacteria</taxon>
        <taxon>Moraxellales</taxon>
        <taxon>Moraxellaceae</taxon>
        <taxon>Acinetobacter</taxon>
    </lineage>
</organism>
<dbReference type="GO" id="GO:0051989">
    <property type="term" value="F:coproporphyrinogen dehydrogenase activity"/>
    <property type="evidence" value="ECO:0007669"/>
    <property type="project" value="UniProtKB-EC"/>
</dbReference>
<feature type="binding site" evidence="15">
    <location>
        <begin position="115"/>
        <end position="116"/>
    </location>
    <ligand>
        <name>S-adenosyl-L-methionine</name>
        <dbReference type="ChEBI" id="CHEBI:59789"/>
        <label>2</label>
    </ligand>
</feature>
<evidence type="ECO:0000256" key="5">
    <source>
        <dbReference type="ARBA" id="ARBA00022485"/>
    </source>
</evidence>
<dbReference type="InterPro" id="IPR013785">
    <property type="entry name" value="Aldolase_TIM"/>
</dbReference>
<dbReference type="Gene3D" id="1.10.10.920">
    <property type="match status" value="1"/>
</dbReference>
<dbReference type="GO" id="GO:0051539">
    <property type="term" value="F:4 iron, 4 sulfur cluster binding"/>
    <property type="evidence" value="ECO:0007669"/>
    <property type="project" value="UniProtKB-KW"/>
</dbReference>
<dbReference type="InterPro" id="IPR007197">
    <property type="entry name" value="rSAM"/>
</dbReference>
<evidence type="ECO:0000313" key="19">
    <source>
        <dbReference type="Proteomes" id="UP000281084"/>
    </source>
</evidence>
<dbReference type="InterPro" id="IPR006638">
    <property type="entry name" value="Elp3/MiaA/NifB-like_rSAM"/>
</dbReference>
<dbReference type="GO" id="GO:0004109">
    <property type="term" value="F:coproporphyrinogen oxidase activity"/>
    <property type="evidence" value="ECO:0007669"/>
    <property type="project" value="InterPro"/>
</dbReference>
<dbReference type="PIRSF" id="PIRSF000167">
    <property type="entry name" value="HemN"/>
    <property type="match status" value="1"/>
</dbReference>
<dbReference type="GO" id="GO:0005737">
    <property type="term" value="C:cytoplasm"/>
    <property type="evidence" value="ECO:0007669"/>
    <property type="project" value="UniProtKB-SubCell"/>
</dbReference>
<dbReference type="InterPro" id="IPR058240">
    <property type="entry name" value="rSAM_sf"/>
</dbReference>
<dbReference type="SMART" id="SM00729">
    <property type="entry name" value="Elp3"/>
    <property type="match status" value="1"/>
</dbReference>
<keyword evidence="5 14" id="KW-0004">4Fe-4S</keyword>
<protein>
    <recommendedName>
        <fullName evidence="14">Coproporphyrinogen-III oxidase</fullName>
        <ecNumber evidence="14">1.3.98.3</ecNumber>
    </recommendedName>
</protein>
<feature type="binding site" evidence="16">
    <location>
        <position position="67"/>
    </location>
    <ligand>
        <name>[4Fe-4S] cluster</name>
        <dbReference type="ChEBI" id="CHEBI:49883"/>
        <note>4Fe-4S-S-AdoMet</note>
    </ligand>
</feature>
<feature type="binding site" evidence="15">
    <location>
        <position position="211"/>
    </location>
    <ligand>
        <name>S-adenosyl-L-methionine</name>
        <dbReference type="ChEBI" id="CHEBI:59789"/>
        <label>2</label>
    </ligand>
</feature>
<feature type="binding site" evidence="15">
    <location>
        <position position="174"/>
    </location>
    <ligand>
        <name>S-adenosyl-L-methionine</name>
        <dbReference type="ChEBI" id="CHEBI:59789"/>
        <label>2</label>
    </ligand>
</feature>
<gene>
    <name evidence="18" type="primary">hemN</name>
    <name evidence="18" type="ORF">D7V64_04010</name>
</gene>
<dbReference type="InterPro" id="IPR004558">
    <property type="entry name" value="Coprogen_oxidase_HemN"/>
</dbReference>
<comment type="subcellular location">
    <subcellularLocation>
        <location evidence="1 14">Cytoplasm</location>
    </subcellularLocation>
</comment>
<evidence type="ECO:0000259" key="17">
    <source>
        <dbReference type="PROSITE" id="PS51918"/>
    </source>
</evidence>
<name>A0A3A8GPA0_9GAMM</name>
<comment type="similarity">
    <text evidence="3 14">Belongs to the anaerobic coproporphyrinogen-III oxidase family.</text>
</comment>
<keyword evidence="8 14" id="KW-0479">Metal-binding</keyword>
<evidence type="ECO:0000313" key="18">
    <source>
        <dbReference type="EMBL" id="RKG54853.1"/>
    </source>
</evidence>
<evidence type="ECO:0000256" key="1">
    <source>
        <dbReference type="ARBA" id="ARBA00004496"/>
    </source>
</evidence>
<dbReference type="AlphaFoldDB" id="A0A3A8GPA0"/>
<comment type="caution">
    <text evidence="18">The sequence shown here is derived from an EMBL/GenBank/DDBJ whole genome shotgun (WGS) entry which is preliminary data.</text>
</comment>
<evidence type="ECO:0000256" key="8">
    <source>
        <dbReference type="ARBA" id="ARBA00022723"/>
    </source>
</evidence>
<dbReference type="InterPro" id="IPR034505">
    <property type="entry name" value="Coproporphyrinogen-III_oxidase"/>
</dbReference>
<evidence type="ECO:0000256" key="7">
    <source>
        <dbReference type="ARBA" id="ARBA00022691"/>
    </source>
</evidence>
<evidence type="ECO:0000256" key="12">
    <source>
        <dbReference type="ARBA" id="ARBA00023244"/>
    </source>
</evidence>
<evidence type="ECO:0000256" key="11">
    <source>
        <dbReference type="ARBA" id="ARBA00023014"/>
    </source>
</evidence>
<dbReference type="CDD" id="cd01335">
    <property type="entry name" value="Radical_SAM"/>
    <property type="match status" value="1"/>
</dbReference>
<evidence type="ECO:0000256" key="16">
    <source>
        <dbReference type="PIRSR" id="PIRSR000167-2"/>
    </source>
</evidence>
<comment type="pathway">
    <text evidence="2 14">Porphyrin-containing compound metabolism; protoporphyrin-IX biosynthesis; protoporphyrinogen-IX from coproporphyrinogen-III (AdoMet route): step 1/1.</text>
</comment>
<evidence type="ECO:0000256" key="9">
    <source>
        <dbReference type="ARBA" id="ARBA00023002"/>
    </source>
</evidence>
<evidence type="ECO:0000256" key="2">
    <source>
        <dbReference type="ARBA" id="ARBA00004785"/>
    </source>
</evidence>
<evidence type="ECO:0000256" key="6">
    <source>
        <dbReference type="ARBA" id="ARBA00022490"/>
    </source>
</evidence>
<keyword evidence="10 14" id="KW-0408">Iron</keyword>
<dbReference type="Proteomes" id="UP000281084">
    <property type="component" value="Unassembled WGS sequence"/>
</dbReference>
<dbReference type="UniPathway" id="UPA00251">
    <property type="reaction ID" value="UER00323"/>
</dbReference>
<keyword evidence="11 14" id="KW-0411">Iron-sulfur</keyword>
<feature type="binding site" evidence="15">
    <location>
        <position position="245"/>
    </location>
    <ligand>
        <name>S-adenosyl-L-methionine</name>
        <dbReference type="ChEBI" id="CHEBI:59789"/>
        <label>2</label>
    </ligand>
</feature>
<proteinExistence type="inferred from homology"/>
<comment type="cofactor">
    <cofactor evidence="14 16">
        <name>[4Fe-4S] cluster</name>
        <dbReference type="ChEBI" id="CHEBI:49883"/>
    </cofactor>
    <text evidence="14 16">Binds 1 [4Fe-4S] cluster. The cluster is coordinated with 3 cysteines and an exchangeable S-adenosyl-L-methionine.</text>
</comment>
<dbReference type="SFLD" id="SFLDG01082">
    <property type="entry name" value="B12-binding_domain_containing"/>
    <property type="match status" value="1"/>
</dbReference>
<reference evidence="18 19" key="1">
    <citation type="submission" date="2018-09" db="EMBL/GenBank/DDBJ databases">
        <title>The draft genome of Acinetobacter spp. strains.</title>
        <authorList>
            <person name="Qin J."/>
            <person name="Feng Y."/>
            <person name="Zong Z."/>
        </authorList>
    </citation>
    <scope>NUCLEOTIDE SEQUENCE [LARGE SCALE GENOMIC DNA]</scope>
    <source>
        <strain evidence="18 19">WCHAc060002</strain>
    </source>
</reference>
<evidence type="ECO:0000256" key="3">
    <source>
        <dbReference type="ARBA" id="ARBA00005493"/>
    </source>
</evidence>
<feature type="domain" description="Radical SAM core" evidence="17">
    <location>
        <begin position="48"/>
        <end position="278"/>
    </location>
</feature>
<evidence type="ECO:0000256" key="14">
    <source>
        <dbReference type="PIRNR" id="PIRNR000167"/>
    </source>
</evidence>
<keyword evidence="9 14" id="KW-0560">Oxidoreductase</keyword>
<comment type="catalytic activity">
    <reaction evidence="13 14">
        <text>coproporphyrinogen III + 2 S-adenosyl-L-methionine = protoporphyrinogen IX + 2 5'-deoxyadenosine + 2 L-methionine + 2 CO2</text>
        <dbReference type="Rhea" id="RHEA:15425"/>
        <dbReference type="ChEBI" id="CHEBI:16526"/>
        <dbReference type="ChEBI" id="CHEBI:17319"/>
        <dbReference type="ChEBI" id="CHEBI:57307"/>
        <dbReference type="ChEBI" id="CHEBI:57309"/>
        <dbReference type="ChEBI" id="CHEBI:57844"/>
        <dbReference type="ChEBI" id="CHEBI:59789"/>
        <dbReference type="EC" id="1.3.98.3"/>
    </reaction>
</comment>
<dbReference type="NCBIfam" id="TIGR00538">
    <property type="entry name" value="hemN"/>
    <property type="match status" value="1"/>
</dbReference>
<evidence type="ECO:0000256" key="15">
    <source>
        <dbReference type="PIRSR" id="PIRSR000167-1"/>
    </source>
</evidence>
<dbReference type="PANTHER" id="PTHR13932">
    <property type="entry name" value="COPROPORPHYRINIGEN III OXIDASE"/>
    <property type="match status" value="1"/>
</dbReference>
<dbReference type="SFLD" id="SFLDG01065">
    <property type="entry name" value="anaerobic_coproporphyrinogen-I"/>
    <property type="match status" value="1"/>
</dbReference>
<dbReference type="SFLD" id="SFLDS00029">
    <property type="entry name" value="Radical_SAM"/>
    <property type="match status" value="1"/>
</dbReference>